<dbReference type="EMBL" id="KK914747">
    <property type="protein sequence ID" value="KDP29484.1"/>
    <property type="molecule type" value="Genomic_DNA"/>
</dbReference>
<keyword evidence="1" id="KW-0175">Coiled coil</keyword>
<dbReference type="Proteomes" id="UP000027138">
    <property type="component" value="Unassembled WGS sequence"/>
</dbReference>
<evidence type="ECO:0000256" key="1">
    <source>
        <dbReference type="SAM" id="Coils"/>
    </source>
</evidence>
<organism evidence="2 3">
    <name type="scientific">Jatropha curcas</name>
    <name type="common">Barbados nut</name>
    <dbReference type="NCBI Taxonomy" id="180498"/>
    <lineage>
        <taxon>Eukaryota</taxon>
        <taxon>Viridiplantae</taxon>
        <taxon>Streptophyta</taxon>
        <taxon>Embryophyta</taxon>
        <taxon>Tracheophyta</taxon>
        <taxon>Spermatophyta</taxon>
        <taxon>Magnoliopsida</taxon>
        <taxon>eudicotyledons</taxon>
        <taxon>Gunneridae</taxon>
        <taxon>Pentapetalae</taxon>
        <taxon>rosids</taxon>
        <taxon>fabids</taxon>
        <taxon>Malpighiales</taxon>
        <taxon>Euphorbiaceae</taxon>
        <taxon>Crotonoideae</taxon>
        <taxon>Jatropheae</taxon>
        <taxon>Jatropha</taxon>
    </lineage>
</organism>
<keyword evidence="3" id="KW-1185">Reference proteome</keyword>
<gene>
    <name evidence="2" type="ORF">JCGZ_19435</name>
</gene>
<dbReference type="AlphaFoldDB" id="A0A067KCB2"/>
<evidence type="ECO:0000313" key="2">
    <source>
        <dbReference type="EMBL" id="KDP29484.1"/>
    </source>
</evidence>
<sequence>MASISDIQNLIEQLEARMEARMNEALVAQRTALIAELSNGNGNGASAGGSGLATSN</sequence>
<feature type="coiled-coil region" evidence="1">
    <location>
        <begin position="4"/>
        <end position="31"/>
    </location>
</feature>
<name>A0A067KCB2_JATCU</name>
<proteinExistence type="predicted"/>
<evidence type="ECO:0000313" key="3">
    <source>
        <dbReference type="Proteomes" id="UP000027138"/>
    </source>
</evidence>
<reference evidence="2 3" key="1">
    <citation type="journal article" date="2014" name="PLoS ONE">
        <title>Global Analysis of Gene Expression Profiles in Physic Nut (Jatropha curcas L.) Seedlings Exposed to Salt Stress.</title>
        <authorList>
            <person name="Zhang L."/>
            <person name="Zhang C."/>
            <person name="Wu P."/>
            <person name="Chen Y."/>
            <person name="Li M."/>
            <person name="Jiang H."/>
            <person name="Wu G."/>
        </authorList>
    </citation>
    <scope>NUCLEOTIDE SEQUENCE [LARGE SCALE GENOMIC DNA]</scope>
    <source>
        <strain evidence="3">cv. GZQX0401</strain>
        <tissue evidence="2">Young leaves</tissue>
    </source>
</reference>
<protein>
    <submittedName>
        <fullName evidence="2">Uncharacterized protein</fullName>
    </submittedName>
</protein>
<accession>A0A067KCB2</accession>